<gene>
    <name evidence="2" type="ORF">GPM918_LOCUS33590</name>
    <name evidence="1" type="ORF">OVA965_LOCUS20827</name>
    <name evidence="4" type="ORF">SRO942_LOCUS34277</name>
    <name evidence="3" type="ORF">TMI583_LOCUS21323</name>
</gene>
<sequence>MLYELYFDYEIFHLQLKICARFFLYLLQRCACCRCSDSNIKSTRAKPSAWLCEVHVNDEIDDDQSPDAESYIMKFFKWIRHTITEDDIQSLIITERNYKKHHREMEKQKDKEDND</sequence>
<evidence type="ECO:0000313" key="1">
    <source>
        <dbReference type="EMBL" id="CAF1134718.1"/>
    </source>
</evidence>
<dbReference type="EMBL" id="CAJOBC010083440">
    <property type="protein sequence ID" value="CAF4301567.1"/>
    <property type="molecule type" value="Genomic_DNA"/>
</dbReference>
<keyword evidence="5" id="KW-1185">Reference proteome</keyword>
<comment type="caution">
    <text evidence="2">The sequence shown here is derived from an EMBL/GenBank/DDBJ whole genome shotgun (WGS) entry which is preliminary data.</text>
</comment>
<evidence type="ECO:0000313" key="2">
    <source>
        <dbReference type="EMBL" id="CAF1415302.1"/>
    </source>
</evidence>
<accession>A0A815LZA9</accession>
<evidence type="ECO:0000313" key="5">
    <source>
        <dbReference type="Proteomes" id="UP000663829"/>
    </source>
</evidence>
<dbReference type="EMBL" id="CAJOBA010023497">
    <property type="protein sequence ID" value="CAF3922129.1"/>
    <property type="molecule type" value="Genomic_DNA"/>
</dbReference>
<dbReference type="EMBL" id="CAJNOQ010018014">
    <property type="protein sequence ID" value="CAF1415302.1"/>
    <property type="molecule type" value="Genomic_DNA"/>
</dbReference>
<protein>
    <submittedName>
        <fullName evidence="2">Uncharacterized protein</fullName>
    </submittedName>
</protein>
<name>A0A815LZA9_9BILA</name>
<proteinExistence type="predicted"/>
<organism evidence="2 5">
    <name type="scientific">Didymodactylos carnosus</name>
    <dbReference type="NCBI Taxonomy" id="1234261"/>
    <lineage>
        <taxon>Eukaryota</taxon>
        <taxon>Metazoa</taxon>
        <taxon>Spiralia</taxon>
        <taxon>Gnathifera</taxon>
        <taxon>Rotifera</taxon>
        <taxon>Eurotatoria</taxon>
        <taxon>Bdelloidea</taxon>
        <taxon>Philodinida</taxon>
        <taxon>Philodinidae</taxon>
        <taxon>Didymodactylos</taxon>
    </lineage>
</organism>
<evidence type="ECO:0000313" key="4">
    <source>
        <dbReference type="EMBL" id="CAF4301567.1"/>
    </source>
</evidence>
<dbReference type="Proteomes" id="UP000663829">
    <property type="component" value="Unassembled WGS sequence"/>
</dbReference>
<dbReference type="AlphaFoldDB" id="A0A815LZA9"/>
<dbReference type="Proteomes" id="UP000681722">
    <property type="component" value="Unassembled WGS sequence"/>
</dbReference>
<dbReference type="Proteomes" id="UP000682733">
    <property type="component" value="Unassembled WGS sequence"/>
</dbReference>
<evidence type="ECO:0000313" key="3">
    <source>
        <dbReference type="EMBL" id="CAF3922129.1"/>
    </source>
</evidence>
<reference evidence="2" key="1">
    <citation type="submission" date="2021-02" db="EMBL/GenBank/DDBJ databases">
        <authorList>
            <person name="Nowell W R."/>
        </authorList>
    </citation>
    <scope>NUCLEOTIDE SEQUENCE</scope>
</reference>
<dbReference type="EMBL" id="CAJNOK010011203">
    <property type="protein sequence ID" value="CAF1134718.1"/>
    <property type="molecule type" value="Genomic_DNA"/>
</dbReference>
<dbReference type="Proteomes" id="UP000677228">
    <property type="component" value="Unassembled WGS sequence"/>
</dbReference>